<gene>
    <name evidence="4" type="primary">LOC113401922</name>
</gene>
<evidence type="ECO:0000313" key="3">
    <source>
        <dbReference type="Proteomes" id="UP001652626"/>
    </source>
</evidence>
<dbReference type="RefSeq" id="XP_026497785.2">
    <property type="nucleotide sequence ID" value="XM_026642000.2"/>
</dbReference>
<dbReference type="InterPro" id="IPR007867">
    <property type="entry name" value="GMC_OxRtase_C"/>
</dbReference>
<evidence type="ECO:0000256" key="1">
    <source>
        <dbReference type="ARBA" id="ARBA00010790"/>
    </source>
</evidence>
<dbReference type="GeneID" id="113401922"/>
<evidence type="ECO:0000259" key="2">
    <source>
        <dbReference type="PROSITE" id="PS00624"/>
    </source>
</evidence>
<dbReference type="PROSITE" id="PS00624">
    <property type="entry name" value="GMC_OXRED_2"/>
    <property type="match status" value="1"/>
</dbReference>
<evidence type="ECO:0000313" key="4">
    <source>
        <dbReference type="RefSeq" id="XP_026497785.2"/>
    </source>
</evidence>
<dbReference type="Gene3D" id="3.30.560.10">
    <property type="entry name" value="Glucose Oxidase, domain 3"/>
    <property type="match status" value="1"/>
</dbReference>
<dbReference type="PANTHER" id="PTHR11552:SF154">
    <property type="entry name" value="FI04917P"/>
    <property type="match status" value="1"/>
</dbReference>
<dbReference type="Pfam" id="PF05199">
    <property type="entry name" value="GMC_oxred_C"/>
    <property type="match status" value="1"/>
</dbReference>
<reference evidence="4" key="1">
    <citation type="submission" date="2025-08" db="UniProtKB">
        <authorList>
            <consortium name="RefSeq"/>
        </authorList>
    </citation>
    <scope>IDENTIFICATION</scope>
    <source>
        <tissue evidence="4">Whole body</tissue>
    </source>
</reference>
<dbReference type="GO" id="GO:0016614">
    <property type="term" value="F:oxidoreductase activity, acting on CH-OH group of donors"/>
    <property type="evidence" value="ECO:0007669"/>
    <property type="project" value="InterPro"/>
</dbReference>
<comment type="similarity">
    <text evidence="1">Belongs to the GMC oxidoreductase family.</text>
</comment>
<dbReference type="OMA" id="IDWMYRT"/>
<feature type="domain" description="Glucose-methanol-choline oxidoreductase N-terminal" evidence="2">
    <location>
        <begin position="436"/>
        <end position="450"/>
    </location>
</feature>
<sequence length="737" mass="83575">METVWRPADISSICPEQQAPLTQCSGTGFMFLTLVTQLFGGVSYSVPELKENPYQRYLHPQSHPSFPESSIGSTYDYPLQAYKSNFNFETFHPISSYQGKSYQSKSYNPYSQPSYNGFKNDYSKFKSKLPIFDFDFLKNSFDDLITAGAMPAQVETKSKMESIRTKRERRSREKRQPEEYDFIIIGAGSAGCVLANRLSEVKKWKVLLIEAGPEEPDVTMVPAFPSVLGRSSIDWNYRTQPEKLTCRSIRDQTCAWTRGKTMGGSSAVNYLVYMRGNKRDYDNWAELGNHGWSYREVLPYFKKSENNRDIESHDKYYHSVGGPLNVERFSYVDVNTIMLVEAFKEKGLPIRDLTREDNIGTDIGLSTSKDGRRVSTNIAFIKPIRNVRPNLHIEVNAFVTKIIIDPHTKTAHGVNYIKDGIEHNVYAKKEVILSSGAINSPKILMLSGIGPKHHLESLNIPVLSDLNVGQNLQDHVTTEALTISLSNKTSTLVSEHELLNEVYKYQQQHPKKHGPLATTSTLNGIAFIRTKYEYENVPDIQFHFDARNVEEFYSDPTTYIATNILPLSFYNGLAARPLLLVPKSRGFILLNHTDPIFGPPLIYPRFFTVKEDLDVLVEGLRYAVSLEDTDAFKHSGASFVKIPVQSCTDYIWGTYDYFACLLIEYTGTIYHPVGTCKMGPEWDTDAVVDPKLRVYGIKKLRVIDSSIMPVIIRGNTNAPTIMIAEKASDIIKREWLS</sequence>
<protein>
    <submittedName>
        <fullName evidence="4">Glucose dehydrogenase [FAD, quinone]-like</fullName>
    </submittedName>
</protein>
<dbReference type="Proteomes" id="UP001652626">
    <property type="component" value="Chromosome 23"/>
</dbReference>
<accession>A0A8B8IL03</accession>
<name>A0A8B8IL03_VANTA</name>
<organism evidence="3 4">
    <name type="scientific">Vanessa tameamea</name>
    <name type="common">Kamehameha butterfly</name>
    <dbReference type="NCBI Taxonomy" id="334116"/>
    <lineage>
        <taxon>Eukaryota</taxon>
        <taxon>Metazoa</taxon>
        <taxon>Ecdysozoa</taxon>
        <taxon>Arthropoda</taxon>
        <taxon>Hexapoda</taxon>
        <taxon>Insecta</taxon>
        <taxon>Pterygota</taxon>
        <taxon>Neoptera</taxon>
        <taxon>Endopterygota</taxon>
        <taxon>Lepidoptera</taxon>
        <taxon>Glossata</taxon>
        <taxon>Ditrysia</taxon>
        <taxon>Papilionoidea</taxon>
        <taxon>Nymphalidae</taxon>
        <taxon>Nymphalinae</taxon>
        <taxon>Vanessa</taxon>
    </lineage>
</organism>
<dbReference type="GO" id="GO:0050660">
    <property type="term" value="F:flavin adenine dinucleotide binding"/>
    <property type="evidence" value="ECO:0007669"/>
    <property type="project" value="InterPro"/>
</dbReference>
<dbReference type="Pfam" id="PF00732">
    <property type="entry name" value="GMC_oxred_N"/>
    <property type="match status" value="1"/>
</dbReference>
<dbReference type="InterPro" id="IPR000172">
    <property type="entry name" value="GMC_OxRdtase_N"/>
</dbReference>
<dbReference type="SUPFAM" id="SSF51905">
    <property type="entry name" value="FAD/NAD(P)-binding domain"/>
    <property type="match status" value="1"/>
</dbReference>
<dbReference type="InterPro" id="IPR012132">
    <property type="entry name" value="GMC_OxRdtase"/>
</dbReference>
<dbReference type="PANTHER" id="PTHR11552">
    <property type="entry name" value="GLUCOSE-METHANOL-CHOLINE GMC OXIDOREDUCTASE"/>
    <property type="match status" value="1"/>
</dbReference>
<keyword evidence="3" id="KW-1185">Reference proteome</keyword>
<dbReference type="OrthoDB" id="269227at2759"/>
<dbReference type="AlphaFoldDB" id="A0A8B8IL03"/>
<dbReference type="Gene3D" id="3.50.50.60">
    <property type="entry name" value="FAD/NAD(P)-binding domain"/>
    <property type="match status" value="1"/>
</dbReference>
<proteinExistence type="inferred from homology"/>
<dbReference type="InterPro" id="IPR036188">
    <property type="entry name" value="FAD/NAD-bd_sf"/>
</dbReference>
<dbReference type="SUPFAM" id="SSF54373">
    <property type="entry name" value="FAD-linked reductases, C-terminal domain"/>
    <property type="match status" value="1"/>
</dbReference>